<reference evidence="1" key="1">
    <citation type="submission" date="2025-08" db="UniProtKB">
        <authorList>
            <consortium name="Ensembl"/>
        </authorList>
    </citation>
    <scope>IDENTIFICATION</scope>
</reference>
<dbReference type="Ensembl" id="ENSPMET00000030390.1">
    <property type="protein sequence ID" value="ENSPMEP00000034565.1"/>
    <property type="gene ID" value="ENSPMEG00000023875.1"/>
</dbReference>
<proteinExistence type="predicted"/>
<name>A0A3B3Z5M8_9TELE</name>
<accession>A0A3B3Z5M8</accession>
<evidence type="ECO:0000313" key="2">
    <source>
        <dbReference type="Proteomes" id="UP000261480"/>
    </source>
</evidence>
<dbReference type="STRING" id="48701.ENSPMEP00000034565"/>
<dbReference type="Proteomes" id="UP000261480">
    <property type="component" value="Unplaced"/>
</dbReference>
<dbReference type="SUPFAM" id="SSF47162">
    <property type="entry name" value="Apolipoprotein"/>
    <property type="match status" value="1"/>
</dbReference>
<reference evidence="1" key="2">
    <citation type="submission" date="2025-09" db="UniProtKB">
        <authorList>
            <consortium name="Ensembl"/>
        </authorList>
    </citation>
    <scope>IDENTIFICATION</scope>
</reference>
<protein>
    <submittedName>
        <fullName evidence="1">Uncharacterized protein</fullName>
    </submittedName>
</protein>
<keyword evidence="2" id="KW-1185">Reference proteome</keyword>
<dbReference type="AlphaFoldDB" id="A0A3B3Z5M8"/>
<organism evidence="1 2">
    <name type="scientific">Poecilia mexicana</name>
    <dbReference type="NCBI Taxonomy" id="48701"/>
    <lineage>
        <taxon>Eukaryota</taxon>
        <taxon>Metazoa</taxon>
        <taxon>Chordata</taxon>
        <taxon>Craniata</taxon>
        <taxon>Vertebrata</taxon>
        <taxon>Euteleostomi</taxon>
        <taxon>Actinopterygii</taxon>
        <taxon>Neopterygii</taxon>
        <taxon>Teleostei</taxon>
        <taxon>Neoteleostei</taxon>
        <taxon>Acanthomorphata</taxon>
        <taxon>Ovalentaria</taxon>
        <taxon>Atherinomorphae</taxon>
        <taxon>Cyprinodontiformes</taxon>
        <taxon>Poeciliidae</taxon>
        <taxon>Poeciliinae</taxon>
        <taxon>Poecilia</taxon>
    </lineage>
</organism>
<evidence type="ECO:0000313" key="1">
    <source>
        <dbReference type="Ensembl" id="ENSPMEP00000034565.1"/>
    </source>
</evidence>
<dbReference type="Gene3D" id="1.20.120.20">
    <property type="entry name" value="Apolipoprotein"/>
    <property type="match status" value="1"/>
</dbReference>
<sequence>GGQHDPPSKSQVKMVQDAYWDYVQKSTMTPKDYVWDIRHSHPGQYLCSLIAESFEIISTFLYNVHTHMVWWIKDFYSRFCHEVDHLQHDLDHFLLYLEAETHSHAKELADQIRWRLEDIKKCAAHYAEALDPGGLKVALVQKIQDLKKTRVSVFQSYILINKYHRHFTESKTNHTDLKKYVSINMF</sequence>